<sequence length="378" mass="44275">MKGDILHRDNFFLTLFNRVNLLEYNQSFTDEKYLQELHKSQRKLSIERENVLSNNFKFSVGIVTTLALVGIILQNIYAAILSENKRFIGLALVQTKNDNIFLFLMQLLNYFVNTGMILGTCYLNIYSEGMIDDKYGTKLHKKIGKLIYKFGLFSSVLYFIDGFSKDINFYIITIAIIQAYFLIMCVSTACLKQYLSHRVWSYCLNTLFLQIALNTYLNQLANYFEQEYLISYCCCLSSIFCILYLYKQELSIDKVVPKSKATFQISLDSISQRVIIVSEKIEENPFKTVYFDKNIIKANLNYIQKAFQLFAIFISITWILLDQFAEQKTFELFKVIAIILLSIYCLIVFIPLKLRLKQMKKIKKQLKKQNKLKNNKVD</sequence>
<feature type="transmembrane region" description="Helical" evidence="1">
    <location>
        <begin position="146"/>
        <end position="163"/>
    </location>
</feature>
<dbReference type="KEGG" id="tet:TTHERM_000069709"/>
<keyword evidence="1" id="KW-0472">Membrane</keyword>
<keyword evidence="1" id="KW-1133">Transmembrane helix</keyword>
<evidence type="ECO:0000313" key="2">
    <source>
        <dbReference type="EMBL" id="EWS76451.1"/>
    </source>
</evidence>
<keyword evidence="3" id="KW-1185">Reference proteome</keyword>
<reference evidence="3" key="1">
    <citation type="journal article" date="2006" name="PLoS Biol.">
        <title>Macronuclear genome sequence of the ciliate Tetrahymena thermophila, a model eukaryote.</title>
        <authorList>
            <person name="Eisen J.A."/>
            <person name="Coyne R.S."/>
            <person name="Wu M."/>
            <person name="Wu D."/>
            <person name="Thiagarajan M."/>
            <person name="Wortman J.R."/>
            <person name="Badger J.H."/>
            <person name="Ren Q."/>
            <person name="Amedeo P."/>
            <person name="Jones K.M."/>
            <person name="Tallon L.J."/>
            <person name="Delcher A.L."/>
            <person name="Salzberg S.L."/>
            <person name="Silva J.C."/>
            <person name="Haas B.J."/>
            <person name="Majoros W.H."/>
            <person name="Farzad M."/>
            <person name="Carlton J.M."/>
            <person name="Smith R.K. Jr."/>
            <person name="Garg J."/>
            <person name="Pearlman R.E."/>
            <person name="Karrer K.M."/>
            <person name="Sun L."/>
            <person name="Manning G."/>
            <person name="Elde N.C."/>
            <person name="Turkewitz A.P."/>
            <person name="Asai D.J."/>
            <person name="Wilkes D.E."/>
            <person name="Wang Y."/>
            <person name="Cai H."/>
            <person name="Collins K."/>
            <person name="Stewart B.A."/>
            <person name="Lee S.R."/>
            <person name="Wilamowska K."/>
            <person name="Weinberg Z."/>
            <person name="Ruzzo W.L."/>
            <person name="Wloga D."/>
            <person name="Gaertig J."/>
            <person name="Frankel J."/>
            <person name="Tsao C.-C."/>
            <person name="Gorovsky M.A."/>
            <person name="Keeling P.J."/>
            <person name="Waller R.F."/>
            <person name="Patron N.J."/>
            <person name="Cherry J.M."/>
            <person name="Stover N.A."/>
            <person name="Krieger C.J."/>
            <person name="del Toro C."/>
            <person name="Ryder H.F."/>
            <person name="Williamson S.C."/>
            <person name="Barbeau R.A."/>
            <person name="Hamilton E.P."/>
            <person name="Orias E."/>
        </authorList>
    </citation>
    <scope>NUCLEOTIDE SEQUENCE [LARGE SCALE GENOMIC DNA]</scope>
    <source>
        <strain evidence="3">SB210</strain>
    </source>
</reference>
<dbReference type="Proteomes" id="UP000009168">
    <property type="component" value="Unassembled WGS sequence"/>
</dbReference>
<accession>W7XKE2</accession>
<dbReference type="InParanoid" id="W7XKE2"/>
<dbReference type="GeneID" id="24437092"/>
<feature type="transmembrane region" description="Helical" evidence="1">
    <location>
        <begin position="302"/>
        <end position="321"/>
    </location>
</feature>
<feature type="transmembrane region" description="Helical" evidence="1">
    <location>
        <begin position="100"/>
        <end position="125"/>
    </location>
</feature>
<feature type="transmembrane region" description="Helical" evidence="1">
    <location>
        <begin position="169"/>
        <end position="187"/>
    </location>
</feature>
<feature type="transmembrane region" description="Helical" evidence="1">
    <location>
        <begin position="333"/>
        <end position="354"/>
    </location>
</feature>
<gene>
    <name evidence="2" type="ORF">TTHERM_000069709</name>
</gene>
<keyword evidence="1 2" id="KW-0812">Transmembrane</keyword>
<organism evidence="2 3">
    <name type="scientific">Tetrahymena thermophila (strain SB210)</name>
    <dbReference type="NCBI Taxonomy" id="312017"/>
    <lineage>
        <taxon>Eukaryota</taxon>
        <taxon>Sar</taxon>
        <taxon>Alveolata</taxon>
        <taxon>Ciliophora</taxon>
        <taxon>Intramacronucleata</taxon>
        <taxon>Oligohymenophorea</taxon>
        <taxon>Hymenostomatida</taxon>
        <taxon>Tetrahymenina</taxon>
        <taxon>Tetrahymenidae</taxon>
        <taxon>Tetrahymena</taxon>
    </lineage>
</organism>
<protein>
    <submittedName>
        <fullName evidence="2">Transmembrane protein, putative</fullName>
    </submittedName>
</protein>
<dbReference type="AlphaFoldDB" id="W7XKE2"/>
<dbReference type="RefSeq" id="XP_012651014.1">
    <property type="nucleotide sequence ID" value="XM_012795560.1"/>
</dbReference>
<evidence type="ECO:0000256" key="1">
    <source>
        <dbReference type="SAM" id="Phobius"/>
    </source>
</evidence>
<evidence type="ECO:0000313" key="3">
    <source>
        <dbReference type="Proteomes" id="UP000009168"/>
    </source>
</evidence>
<feature type="transmembrane region" description="Helical" evidence="1">
    <location>
        <begin position="229"/>
        <end position="246"/>
    </location>
</feature>
<name>W7XKE2_TETTS</name>
<feature type="transmembrane region" description="Helical" evidence="1">
    <location>
        <begin position="58"/>
        <end position="80"/>
    </location>
</feature>
<feature type="transmembrane region" description="Helical" evidence="1">
    <location>
        <begin position="199"/>
        <end position="217"/>
    </location>
</feature>
<proteinExistence type="predicted"/>
<dbReference type="EMBL" id="GG662853">
    <property type="protein sequence ID" value="EWS76451.1"/>
    <property type="molecule type" value="Genomic_DNA"/>
</dbReference>